<dbReference type="RefSeq" id="WP_120194416.1">
    <property type="nucleotide sequence ID" value="NZ_RAPK01000012.1"/>
</dbReference>
<reference evidence="1 2" key="1">
    <citation type="submission" date="2018-09" db="EMBL/GenBank/DDBJ databases">
        <title>Genomic Encyclopedia of Archaeal and Bacterial Type Strains, Phase II (KMG-II): from individual species to whole genera.</title>
        <authorList>
            <person name="Goeker M."/>
        </authorList>
    </citation>
    <scope>NUCLEOTIDE SEQUENCE [LARGE SCALE GENOMIC DNA]</scope>
    <source>
        <strain evidence="1 2">DSM 17008</strain>
    </source>
</reference>
<keyword evidence="2" id="KW-1185">Reference proteome</keyword>
<evidence type="ECO:0000313" key="1">
    <source>
        <dbReference type="EMBL" id="RKD68827.1"/>
    </source>
</evidence>
<dbReference type="Proteomes" id="UP000285120">
    <property type="component" value="Unassembled WGS sequence"/>
</dbReference>
<comment type="caution">
    <text evidence="1">The sequence shown here is derived from an EMBL/GenBank/DDBJ whole genome shotgun (WGS) entry which is preliminary data.</text>
</comment>
<protein>
    <submittedName>
        <fullName evidence="1">Uncharacterized protein</fullName>
    </submittedName>
</protein>
<evidence type="ECO:0000313" key="2">
    <source>
        <dbReference type="Proteomes" id="UP000285120"/>
    </source>
</evidence>
<dbReference type="EMBL" id="RAPK01000012">
    <property type="protein sequence ID" value="RKD68827.1"/>
    <property type="molecule type" value="Genomic_DNA"/>
</dbReference>
<proteinExistence type="predicted"/>
<dbReference type="AlphaFoldDB" id="A0A419UW75"/>
<organism evidence="1 2">
    <name type="scientific">Sinobaca qinghaiensis</name>
    <dbReference type="NCBI Taxonomy" id="342944"/>
    <lineage>
        <taxon>Bacteria</taxon>
        <taxon>Bacillati</taxon>
        <taxon>Bacillota</taxon>
        <taxon>Bacilli</taxon>
        <taxon>Bacillales</taxon>
        <taxon>Sporolactobacillaceae</taxon>
        <taxon>Sinobaca</taxon>
    </lineage>
</organism>
<sequence>MVFLTFENTWPYEKMGNDIYVQECPYCGEENVLTHLTRDNLQRAKEEIKTPLIMPCCFTRMVIIQADEDYFWTEDKLRGAGR</sequence>
<dbReference type="OrthoDB" id="2889126at2"/>
<name>A0A419UW75_9BACL</name>
<gene>
    <name evidence="1" type="ORF">ATL39_3290</name>
</gene>
<accession>A0A419UW75</accession>